<feature type="domain" description="Chitin-binding type-2" evidence="3">
    <location>
        <begin position="181"/>
        <end position="246"/>
    </location>
</feature>
<gene>
    <name evidence="5" type="primary">LOC108077501</name>
</gene>
<reference evidence="5" key="1">
    <citation type="submission" date="2025-08" db="UniProtKB">
        <authorList>
            <consortium name="RefSeq"/>
        </authorList>
    </citation>
    <scope>IDENTIFICATION</scope>
    <source>
        <strain evidence="5">14028-0561.14</strain>
        <tissue evidence="5">Whole fly</tissue>
    </source>
</reference>
<feature type="signal peptide" evidence="2">
    <location>
        <begin position="1"/>
        <end position="29"/>
    </location>
</feature>
<sequence>MSPNRICLPLGMALVLGLVLSCLVSPIRGTCNVCNAANNLTCYSATQMQACQVGVLATASPAACPDGYVCVSASSGVLCQPKGEATSDCQECNKCDSSQTFACTGTDSFALCLGTSTVQDSTGTCAEGYVCNVNDTQICGLPADGVMPTCSYADGTTTSTTSSTTSTTATTASTPSTSSASSYCKAVQKQGNYAVGNDASTTCRQYIACSLVSGSWVGKTYTCPGSMYFSRASGLCVTSLPSTCSTSGSSTTSTTVAPTTSNPDAYCQAMKAQGYYPVGTVASTTCHQYIYCFLLSGVWNGQMYTCPGNLYYNSASRTCVAALPSTCSSTVASLTLNGILLD</sequence>
<evidence type="ECO:0000313" key="5">
    <source>
        <dbReference type="RefSeq" id="XP_017026318.1"/>
    </source>
</evidence>
<evidence type="ECO:0000313" key="4">
    <source>
        <dbReference type="Proteomes" id="UP001652661"/>
    </source>
</evidence>
<dbReference type="Proteomes" id="UP001652661">
    <property type="component" value="Chromosome 3L"/>
</dbReference>
<dbReference type="GO" id="GO:0008061">
    <property type="term" value="F:chitin binding"/>
    <property type="evidence" value="ECO:0007669"/>
    <property type="project" value="InterPro"/>
</dbReference>
<dbReference type="SMART" id="SM00494">
    <property type="entry name" value="ChtBD2"/>
    <property type="match status" value="2"/>
</dbReference>
<feature type="chain" id="PRO_5027931543" evidence="2">
    <location>
        <begin position="30"/>
        <end position="342"/>
    </location>
</feature>
<organism evidence="4 5">
    <name type="scientific">Drosophila kikkawai</name>
    <name type="common">Fruit fly</name>
    <dbReference type="NCBI Taxonomy" id="30033"/>
    <lineage>
        <taxon>Eukaryota</taxon>
        <taxon>Metazoa</taxon>
        <taxon>Ecdysozoa</taxon>
        <taxon>Arthropoda</taxon>
        <taxon>Hexapoda</taxon>
        <taxon>Insecta</taxon>
        <taxon>Pterygota</taxon>
        <taxon>Neoptera</taxon>
        <taxon>Endopterygota</taxon>
        <taxon>Diptera</taxon>
        <taxon>Brachycera</taxon>
        <taxon>Muscomorpha</taxon>
        <taxon>Ephydroidea</taxon>
        <taxon>Drosophilidae</taxon>
        <taxon>Drosophila</taxon>
        <taxon>Sophophora</taxon>
    </lineage>
</organism>
<proteinExistence type="predicted"/>
<dbReference type="RefSeq" id="XP_017026318.1">
    <property type="nucleotide sequence ID" value="XM_017170829.2"/>
</dbReference>
<feature type="domain" description="Chitin-binding type-2" evidence="3">
    <location>
        <begin position="264"/>
        <end position="329"/>
    </location>
</feature>
<dbReference type="AlphaFoldDB" id="A0A6P4IV95"/>
<dbReference type="PROSITE" id="PS51257">
    <property type="entry name" value="PROKAR_LIPOPROTEIN"/>
    <property type="match status" value="1"/>
</dbReference>
<dbReference type="GeneID" id="108077501"/>
<name>A0A6P4IV95_DROKI</name>
<accession>A0A6P4IV95</accession>
<dbReference type="InterPro" id="IPR002557">
    <property type="entry name" value="Chitin-bd_dom"/>
</dbReference>
<keyword evidence="4" id="KW-1185">Reference proteome</keyword>
<dbReference type="Pfam" id="PF01607">
    <property type="entry name" value="CBM_14"/>
    <property type="match status" value="2"/>
</dbReference>
<keyword evidence="2" id="KW-0732">Signal</keyword>
<dbReference type="SUPFAM" id="SSF57625">
    <property type="entry name" value="Invertebrate chitin-binding proteins"/>
    <property type="match status" value="2"/>
</dbReference>
<dbReference type="GO" id="GO:0005576">
    <property type="term" value="C:extracellular region"/>
    <property type="evidence" value="ECO:0007669"/>
    <property type="project" value="InterPro"/>
</dbReference>
<evidence type="ECO:0000256" key="1">
    <source>
        <dbReference type="SAM" id="MobiDB-lite"/>
    </source>
</evidence>
<feature type="region of interest" description="Disordered" evidence="1">
    <location>
        <begin position="157"/>
        <end position="179"/>
    </location>
</feature>
<dbReference type="InterPro" id="IPR036508">
    <property type="entry name" value="Chitin-bd_dom_sf"/>
</dbReference>
<evidence type="ECO:0000256" key="2">
    <source>
        <dbReference type="SAM" id="SignalP"/>
    </source>
</evidence>
<evidence type="ECO:0000259" key="3">
    <source>
        <dbReference type="PROSITE" id="PS50940"/>
    </source>
</evidence>
<dbReference type="Gene3D" id="2.170.140.10">
    <property type="entry name" value="Chitin binding domain"/>
    <property type="match status" value="1"/>
</dbReference>
<dbReference type="PROSITE" id="PS50940">
    <property type="entry name" value="CHIT_BIND_II"/>
    <property type="match status" value="2"/>
</dbReference>
<protein>
    <submittedName>
        <fullName evidence="5">Mucin-5AC</fullName>
    </submittedName>
</protein>
<dbReference type="OrthoDB" id="8070239at2759"/>